<dbReference type="AlphaFoldDB" id="A0AAD5RBX2"/>
<organism evidence="2 3">
    <name type="scientific">Parelaphostrongylus tenuis</name>
    <name type="common">Meningeal worm</name>
    <dbReference type="NCBI Taxonomy" id="148309"/>
    <lineage>
        <taxon>Eukaryota</taxon>
        <taxon>Metazoa</taxon>
        <taxon>Ecdysozoa</taxon>
        <taxon>Nematoda</taxon>
        <taxon>Chromadorea</taxon>
        <taxon>Rhabditida</taxon>
        <taxon>Rhabditina</taxon>
        <taxon>Rhabditomorpha</taxon>
        <taxon>Strongyloidea</taxon>
        <taxon>Metastrongylidae</taxon>
        <taxon>Parelaphostrongylus</taxon>
    </lineage>
</organism>
<sequence>MRQPTVYGGEPECRTMRKATKVRNLCRASTADDGRDDSPSGERTATRSTASLRCDEAVAAAAAVVVVVVPSATQRRSIRRVARIARRWRGDRVARHALCTLRRSSTVLPLRRRSARSAAAAVCRCVMSPATGVLLRRAAAAATHLSRRQYCPSPSPLPLSVVLPPHRLVAVDGDDVASDAAIYLRNRYGQ</sequence>
<dbReference type="Proteomes" id="UP001196413">
    <property type="component" value="Unassembled WGS sequence"/>
</dbReference>
<feature type="compositionally biased region" description="Basic and acidic residues" evidence="1">
    <location>
        <begin position="30"/>
        <end position="40"/>
    </location>
</feature>
<evidence type="ECO:0000256" key="1">
    <source>
        <dbReference type="SAM" id="MobiDB-lite"/>
    </source>
</evidence>
<gene>
    <name evidence="2" type="ORF">KIN20_035940</name>
</gene>
<protein>
    <submittedName>
        <fullName evidence="2">Uncharacterized protein</fullName>
    </submittedName>
</protein>
<reference evidence="2" key="1">
    <citation type="submission" date="2021-06" db="EMBL/GenBank/DDBJ databases">
        <title>Parelaphostrongylus tenuis whole genome reference sequence.</title>
        <authorList>
            <person name="Garwood T.J."/>
            <person name="Larsen P.A."/>
            <person name="Fountain-Jones N.M."/>
            <person name="Garbe J.R."/>
            <person name="Macchietto M.G."/>
            <person name="Kania S.A."/>
            <person name="Gerhold R.W."/>
            <person name="Richards J.E."/>
            <person name="Wolf T.M."/>
        </authorList>
    </citation>
    <scope>NUCLEOTIDE SEQUENCE</scope>
    <source>
        <strain evidence="2">MNPRO001-30</strain>
        <tissue evidence="2">Meninges</tissue>
    </source>
</reference>
<name>A0AAD5RBX2_PARTN</name>
<proteinExistence type="predicted"/>
<dbReference type="EMBL" id="JAHQIW010007303">
    <property type="protein sequence ID" value="KAJ1373525.1"/>
    <property type="molecule type" value="Genomic_DNA"/>
</dbReference>
<comment type="caution">
    <text evidence="2">The sequence shown here is derived from an EMBL/GenBank/DDBJ whole genome shotgun (WGS) entry which is preliminary data.</text>
</comment>
<evidence type="ECO:0000313" key="2">
    <source>
        <dbReference type="EMBL" id="KAJ1373525.1"/>
    </source>
</evidence>
<evidence type="ECO:0000313" key="3">
    <source>
        <dbReference type="Proteomes" id="UP001196413"/>
    </source>
</evidence>
<feature type="region of interest" description="Disordered" evidence="1">
    <location>
        <begin position="27"/>
        <end position="49"/>
    </location>
</feature>
<keyword evidence="3" id="KW-1185">Reference proteome</keyword>
<accession>A0AAD5RBX2</accession>